<dbReference type="InterPro" id="IPR029063">
    <property type="entry name" value="SAM-dependent_MTases_sf"/>
</dbReference>
<dbReference type="PANTHER" id="PTHR12496:SF2">
    <property type="entry name" value="METHYLTRANSFERASE-LIKE PROTEIN 25B"/>
    <property type="match status" value="1"/>
</dbReference>
<proteinExistence type="predicted"/>
<evidence type="ECO:0000256" key="1">
    <source>
        <dbReference type="SAM" id="MobiDB-lite"/>
    </source>
</evidence>
<dbReference type="Proteomes" id="UP001176940">
    <property type="component" value="Unassembled WGS sequence"/>
</dbReference>
<feature type="compositionally biased region" description="Basic and acidic residues" evidence="1">
    <location>
        <begin position="76"/>
        <end position="89"/>
    </location>
</feature>
<keyword evidence="4" id="KW-1185">Reference proteome</keyword>
<dbReference type="EMBL" id="CAUEEQ010057383">
    <property type="protein sequence ID" value="CAJ0963340.1"/>
    <property type="molecule type" value="Genomic_DNA"/>
</dbReference>
<feature type="domain" description="Methyltransferase" evidence="2">
    <location>
        <begin position="237"/>
        <end position="433"/>
    </location>
</feature>
<dbReference type="PANTHER" id="PTHR12496">
    <property type="entry name" value="CGI-41 METHYLTRANSFERASE"/>
    <property type="match status" value="1"/>
</dbReference>
<organism evidence="3 4">
    <name type="scientific">Ranitomeya imitator</name>
    <name type="common">mimic poison frog</name>
    <dbReference type="NCBI Taxonomy" id="111125"/>
    <lineage>
        <taxon>Eukaryota</taxon>
        <taxon>Metazoa</taxon>
        <taxon>Chordata</taxon>
        <taxon>Craniata</taxon>
        <taxon>Vertebrata</taxon>
        <taxon>Euteleostomi</taxon>
        <taxon>Amphibia</taxon>
        <taxon>Batrachia</taxon>
        <taxon>Anura</taxon>
        <taxon>Neobatrachia</taxon>
        <taxon>Hyloidea</taxon>
        <taxon>Dendrobatidae</taxon>
        <taxon>Dendrobatinae</taxon>
        <taxon>Ranitomeya</taxon>
    </lineage>
</organism>
<feature type="region of interest" description="Disordered" evidence="1">
    <location>
        <begin position="60"/>
        <end position="101"/>
    </location>
</feature>
<dbReference type="InterPro" id="IPR025714">
    <property type="entry name" value="Methyltranfer_dom"/>
</dbReference>
<evidence type="ECO:0000259" key="2">
    <source>
        <dbReference type="Pfam" id="PF13679"/>
    </source>
</evidence>
<accession>A0ABN9MAL8</accession>
<dbReference type="InterPro" id="IPR020596">
    <property type="entry name" value="rRNA_Ade_Mease_Trfase_CS"/>
</dbReference>
<name>A0ABN9MAL8_9NEOB</name>
<dbReference type="InterPro" id="IPR052220">
    <property type="entry name" value="METTL25"/>
</dbReference>
<dbReference type="SUPFAM" id="SSF53335">
    <property type="entry name" value="S-adenosyl-L-methionine-dependent methyltransferases"/>
    <property type="match status" value="1"/>
</dbReference>
<dbReference type="PROSITE" id="PS01131">
    <property type="entry name" value="RRNA_A_DIMETH"/>
    <property type="match status" value="1"/>
</dbReference>
<dbReference type="Pfam" id="PF13679">
    <property type="entry name" value="Methyltransf_32"/>
    <property type="match status" value="1"/>
</dbReference>
<evidence type="ECO:0000313" key="3">
    <source>
        <dbReference type="EMBL" id="CAJ0963340.1"/>
    </source>
</evidence>
<reference evidence="3" key="1">
    <citation type="submission" date="2023-07" db="EMBL/GenBank/DDBJ databases">
        <authorList>
            <person name="Stuckert A."/>
        </authorList>
    </citation>
    <scope>NUCLEOTIDE SEQUENCE</scope>
</reference>
<gene>
    <name evidence="3" type="ORF">RIMI_LOCUS18636141</name>
</gene>
<sequence>MSAFLSIGSRKFDESSKEVTSCSLKSCSRLARLRVGIGLDFCTMVDKEACTSSRIRDLISASNDRQSTPAPEPQSEDQKRTSSDEDGRRQTRTNSGTAPGMFDIGAHMGSLEQNKLLAVNISRVLSVYGHITDSYIIEFFTDNLWDTLPESWRIALSDLTAPELADLLLSNSNTRKARSVWPLSLLALKVTAQTLSYQRTPRPDVGSADMKRPAEFQSNHCQSSLLDPLFRKHVKPKKQHEIQRLGKLVKKLSDVTGCNHVVDIGSGQGHLSRVLSFGHGLGVTALEADHNLVSMAIKFDRDLIYMLKKERVRPTKIAAYDITSIKSTRPPLHVSACVDPQASWEEFMQQLMDHQETGSNTSLTFPCTQDPVVSSCPSISSLDQRHFTQKDNFILTGLHACGDLSVAMLRHFTRCPHIVGITSVACCYMKLTTSEVPWPPGVLAPCQCPDSTLKQYGYPISSWVSELPGHKLSYKSREVACHAIEDYIERLKEESDMLRIHCYRAVLEMVIRDHQECSHKLLFIEYAKQGLRRVGLDPCTPLSHTLVEAMLSQHQKVVSFFSLALLLAPLVETLILLDRMIFLQEQGEWQLLSHIAVKPHISIFGLVTALRCCCLRTQNTPMLFQFHISNNCWTQ</sequence>
<comment type="caution">
    <text evidence="3">The sequence shown here is derived from an EMBL/GenBank/DDBJ whole genome shotgun (WGS) entry which is preliminary data.</text>
</comment>
<feature type="compositionally biased region" description="Polar residues" evidence="1">
    <location>
        <begin position="60"/>
        <end position="69"/>
    </location>
</feature>
<protein>
    <recommendedName>
        <fullName evidence="2">Methyltransferase domain-containing protein</fullName>
    </recommendedName>
</protein>
<evidence type="ECO:0000313" key="4">
    <source>
        <dbReference type="Proteomes" id="UP001176940"/>
    </source>
</evidence>